<dbReference type="EMBL" id="JABXOR010001381">
    <property type="protein sequence ID" value="NVP02759.1"/>
    <property type="molecule type" value="Genomic_DNA"/>
</dbReference>
<evidence type="ECO:0000256" key="1">
    <source>
        <dbReference type="SAM" id="SignalP"/>
    </source>
</evidence>
<gene>
    <name evidence="2" type="ORF">HWA77_21345</name>
</gene>
<dbReference type="Proteomes" id="UP000533429">
    <property type="component" value="Unassembled WGS sequence"/>
</dbReference>
<sequence>MKKLILASLVIMSQSAFCSDDFVSVDYPIISHDAEQVINGTGKVDGGHWDISYEHATKNGTHYDVQFKVTPTSKAIIDDYRNIINSSMVVGPFVFPQNGKDGFNIHVDHPEYLAHMFELQSSKEITLNGFKVTANIDNVLYDPTTHATTVNFSFDSENNIAYLPKSAGYAAIIGYGTSETRVSFVSNVSGHDMTNCTQTECFVSLSRLASNPEFAQQLYVIE</sequence>
<feature type="signal peptide" evidence="1">
    <location>
        <begin position="1"/>
        <end position="18"/>
    </location>
</feature>
<proteinExistence type="predicted"/>
<keyword evidence="1" id="KW-0732">Signal</keyword>
<evidence type="ECO:0000313" key="2">
    <source>
        <dbReference type="EMBL" id="NVP02759.1"/>
    </source>
</evidence>
<evidence type="ECO:0000313" key="3">
    <source>
        <dbReference type="Proteomes" id="UP000533429"/>
    </source>
</evidence>
<dbReference type="AlphaFoldDB" id="A0A850R5N5"/>
<feature type="chain" id="PRO_5032484436" evidence="1">
    <location>
        <begin position="19"/>
        <end position="222"/>
    </location>
</feature>
<reference evidence="2 3" key="1">
    <citation type="submission" date="2020-06" db="EMBL/GenBank/DDBJ databases">
        <title>Photobacterium damselae subsp. damselae comparative genomics.</title>
        <authorList>
            <person name="Osorio C.R."/>
        </authorList>
    </citation>
    <scope>NUCLEOTIDE SEQUENCE [LARGE SCALE GENOMIC DNA]</scope>
    <source>
        <strain evidence="2 3">TW250/03</strain>
    </source>
</reference>
<name>A0A850R5N5_PHODD</name>
<comment type="caution">
    <text evidence="2">The sequence shown here is derived from an EMBL/GenBank/DDBJ whole genome shotgun (WGS) entry which is preliminary data.</text>
</comment>
<accession>A0A850R5N5</accession>
<protein>
    <submittedName>
        <fullName evidence="2">Uncharacterized protein</fullName>
    </submittedName>
</protein>
<organism evidence="2 3">
    <name type="scientific">Photobacterium damselae subsp. damselae</name>
    <name type="common">Listonella damsela</name>
    <dbReference type="NCBI Taxonomy" id="85581"/>
    <lineage>
        <taxon>Bacteria</taxon>
        <taxon>Pseudomonadati</taxon>
        <taxon>Pseudomonadota</taxon>
        <taxon>Gammaproteobacteria</taxon>
        <taxon>Vibrionales</taxon>
        <taxon>Vibrionaceae</taxon>
        <taxon>Photobacterium</taxon>
    </lineage>
</organism>